<protein>
    <submittedName>
        <fullName evidence="2">Uncharacterized protein</fullName>
    </submittedName>
</protein>
<dbReference type="AlphaFoldDB" id="A0A4R2RV68"/>
<dbReference type="InterPro" id="IPR027417">
    <property type="entry name" value="P-loop_NTPase"/>
</dbReference>
<evidence type="ECO:0000256" key="1">
    <source>
        <dbReference type="SAM" id="Phobius"/>
    </source>
</evidence>
<keyword evidence="1" id="KW-0812">Transmembrane</keyword>
<evidence type="ECO:0000313" key="2">
    <source>
        <dbReference type="EMBL" id="TCP68290.1"/>
    </source>
</evidence>
<keyword evidence="1" id="KW-1133">Transmembrane helix</keyword>
<evidence type="ECO:0000313" key="3">
    <source>
        <dbReference type="Proteomes" id="UP000294746"/>
    </source>
</evidence>
<dbReference type="Proteomes" id="UP000294746">
    <property type="component" value="Unassembled WGS sequence"/>
</dbReference>
<comment type="caution">
    <text evidence="2">The sequence shown here is derived from an EMBL/GenBank/DDBJ whole genome shotgun (WGS) entry which is preliminary data.</text>
</comment>
<keyword evidence="3" id="KW-1185">Reference proteome</keyword>
<feature type="transmembrane region" description="Helical" evidence="1">
    <location>
        <begin position="21"/>
        <end position="42"/>
    </location>
</feature>
<sequence length="866" mass="99343">MSWLKEPKGGDDQLKGIPRIVLFYMVIPVGVLLLLVQVWPYLEETLEGRKTGQTVANETKKVVVDTAGTLWDVALQVLFWGLVVAAVGAVLWVIGGYILYRYYRQQAQLQARYIRILPSDDTVLDIEKITVLTRTFGEMHRHRRHRVLWGPPWFRLRFAMPLGSSEIGIYLSFPLDKKSSVIDTIRGTYPNAEIHDLKPSQFPQPTRGGVGGIFTDQWGKRKGLPLASLEQKKASMLGDVLNCLRPGSFIDLQFSPVKWSRFEKRFEGAYDDLKDKKMSDLDPEEKQRKISLIKRTTGRELPFKMRLSIWSNSPQAVSVIRSTAESITTTMNYDGTIRFWLQSRWNPMADANPVPAPLPGSFMIWSGEEMANLFHLPPANHFIYQDPEPNDEDPRGKLLHISQNQRSLAENEWTEGVLIGKVKHPLYTREVRVPHEHLSRHFLLTGASGMGKSSAGVEMIQSMIDDWIQNPDAPGFTIIDPAREIIAIIENRLRYLEGTGVHIPKEKIHHFNLSTDTTHVVGLNLLHSIPDIPVNELAEQIADILLFKQTPGDLQARTRRLLAMAIHSLLEDDVAHTVLGIDDFFRNEKFRHSVLENGKDPYVKRYWAKFDQQMNLEIEPILAQIDPLLQDPTMRRIFLQKESLFDYKKAMDEGHIVFFDLYGMQDNEVKITVGHLVHLYHQYSRQRDYSARFHLMLVEEAHLVQIPIVTSLLSEDAKYNFGIGLVTRDIDSFHEENFMQAIKGNIGMILSCAQHEGADEVESLTRGSVKTTFLERLQERNVAVYLRTKKNQRSHTTVCVVENDRPFVYLPDGKVADHRTEEIGFARRWGLDWGLEIMRQSAEARPIEEIDPQIAEYMTENYNIHD</sequence>
<gene>
    <name evidence="2" type="ORF">EDD57_11828</name>
</gene>
<dbReference type="OrthoDB" id="2985392at2"/>
<feature type="transmembrane region" description="Helical" evidence="1">
    <location>
        <begin position="77"/>
        <end position="100"/>
    </location>
</feature>
<accession>A0A4R2RV68</accession>
<proteinExistence type="predicted"/>
<dbReference type="SUPFAM" id="SSF52540">
    <property type="entry name" value="P-loop containing nucleoside triphosphate hydrolases"/>
    <property type="match status" value="1"/>
</dbReference>
<dbReference type="RefSeq" id="WP_131848832.1">
    <property type="nucleotide sequence ID" value="NZ_SLXV01000018.1"/>
</dbReference>
<reference evidence="2 3" key="1">
    <citation type="submission" date="2019-03" db="EMBL/GenBank/DDBJ databases">
        <title>Genomic Encyclopedia of Type Strains, Phase IV (KMG-IV): sequencing the most valuable type-strain genomes for metagenomic binning, comparative biology and taxonomic classification.</title>
        <authorList>
            <person name="Goeker M."/>
        </authorList>
    </citation>
    <scope>NUCLEOTIDE SEQUENCE [LARGE SCALE GENOMIC DNA]</scope>
    <source>
        <strain evidence="2 3">DSM 46831</strain>
    </source>
</reference>
<dbReference type="Gene3D" id="3.40.50.300">
    <property type="entry name" value="P-loop containing nucleotide triphosphate hydrolases"/>
    <property type="match status" value="1"/>
</dbReference>
<keyword evidence="1" id="KW-0472">Membrane</keyword>
<name>A0A4R2RV68_9BACL</name>
<organism evidence="2 3">
    <name type="scientific">Baia soyae</name>
    <dbReference type="NCBI Taxonomy" id="1544746"/>
    <lineage>
        <taxon>Bacteria</taxon>
        <taxon>Bacillati</taxon>
        <taxon>Bacillota</taxon>
        <taxon>Bacilli</taxon>
        <taxon>Bacillales</taxon>
        <taxon>Thermoactinomycetaceae</taxon>
        <taxon>Baia</taxon>
    </lineage>
</organism>
<dbReference type="EMBL" id="SLXV01000018">
    <property type="protein sequence ID" value="TCP68290.1"/>
    <property type="molecule type" value="Genomic_DNA"/>
</dbReference>